<dbReference type="RefSeq" id="WP_008508551.1">
    <property type="nucleotide sequence ID" value="NZ_CM001403.1"/>
</dbReference>
<dbReference type="HOGENOM" id="CLU_065964_0_0_10"/>
<dbReference type="AlphaFoldDB" id="H1Y2D1"/>
<gene>
    <name evidence="2" type="ORF">Mucpa_3815</name>
</gene>
<evidence type="ECO:0000259" key="1">
    <source>
        <dbReference type="Pfam" id="PF00149"/>
    </source>
</evidence>
<name>H1Y2D1_9SPHI</name>
<reference evidence="2" key="1">
    <citation type="submission" date="2011-09" db="EMBL/GenBank/DDBJ databases">
        <title>The permanent draft genome of Mucilaginibacter paludis DSM 18603.</title>
        <authorList>
            <consortium name="US DOE Joint Genome Institute (JGI-PGF)"/>
            <person name="Lucas S."/>
            <person name="Han J."/>
            <person name="Lapidus A."/>
            <person name="Bruce D."/>
            <person name="Goodwin L."/>
            <person name="Pitluck S."/>
            <person name="Peters L."/>
            <person name="Kyrpides N."/>
            <person name="Mavromatis K."/>
            <person name="Ivanova N."/>
            <person name="Mikhailova N."/>
            <person name="Held B."/>
            <person name="Detter J.C."/>
            <person name="Tapia R."/>
            <person name="Han C."/>
            <person name="Land M."/>
            <person name="Hauser L."/>
            <person name="Markowitz V."/>
            <person name="Cheng J.-F."/>
            <person name="Hugenholtz P."/>
            <person name="Woyke T."/>
            <person name="Wu D."/>
            <person name="Tindall B."/>
            <person name="Brambilla E."/>
            <person name="Klenk H.-P."/>
            <person name="Eisen J.A."/>
        </authorList>
    </citation>
    <scope>NUCLEOTIDE SEQUENCE [LARGE SCALE GENOMIC DNA]</scope>
    <source>
        <strain evidence="2">DSM 18603</strain>
    </source>
</reference>
<dbReference type="EMBL" id="CM001403">
    <property type="protein sequence ID" value="EHQ27911.1"/>
    <property type="molecule type" value="Genomic_DNA"/>
</dbReference>
<feature type="domain" description="Calcineurin-like phosphoesterase" evidence="1">
    <location>
        <begin position="60"/>
        <end position="257"/>
    </location>
</feature>
<evidence type="ECO:0000313" key="3">
    <source>
        <dbReference type="Proteomes" id="UP000002774"/>
    </source>
</evidence>
<dbReference type="OrthoDB" id="9773199at2"/>
<dbReference type="Proteomes" id="UP000002774">
    <property type="component" value="Chromosome"/>
</dbReference>
<dbReference type="SUPFAM" id="SSF56300">
    <property type="entry name" value="Metallo-dependent phosphatases"/>
    <property type="match status" value="1"/>
</dbReference>
<proteinExistence type="predicted"/>
<dbReference type="Gene3D" id="3.60.21.10">
    <property type="match status" value="1"/>
</dbReference>
<accession>H1Y2D1</accession>
<keyword evidence="3" id="KW-1185">Reference proteome</keyword>
<dbReference type="InterPro" id="IPR029052">
    <property type="entry name" value="Metallo-depent_PP-like"/>
</dbReference>
<organism evidence="2 3">
    <name type="scientific">Mucilaginibacter paludis DSM 18603</name>
    <dbReference type="NCBI Taxonomy" id="714943"/>
    <lineage>
        <taxon>Bacteria</taxon>
        <taxon>Pseudomonadati</taxon>
        <taxon>Bacteroidota</taxon>
        <taxon>Sphingobacteriia</taxon>
        <taxon>Sphingobacteriales</taxon>
        <taxon>Sphingobacteriaceae</taxon>
        <taxon>Mucilaginibacter</taxon>
    </lineage>
</organism>
<protein>
    <submittedName>
        <fullName evidence="2">Metallophosphoesterase</fullName>
    </submittedName>
</protein>
<dbReference type="Pfam" id="PF00149">
    <property type="entry name" value="Metallophos"/>
    <property type="match status" value="1"/>
</dbReference>
<evidence type="ECO:0000313" key="2">
    <source>
        <dbReference type="EMBL" id="EHQ27911.1"/>
    </source>
</evidence>
<dbReference type="InterPro" id="IPR004843">
    <property type="entry name" value="Calcineurin-like_PHP"/>
</dbReference>
<dbReference type="eggNOG" id="COG2908">
    <property type="taxonomic scope" value="Bacteria"/>
</dbReference>
<dbReference type="STRING" id="714943.Mucpa_3815"/>
<sequence>MVHQFLKKLLAKPIGRLAEKYDSRPDAGRVFTALTELKQNILTNPGKKGPVMSFGPQQQFIIFSDQHKGTKNGSDIFATAEQNYIAALEYYNQNNFTYINLGDGEELWENNIAKVKRKNSQSFAREKNFATRNAFVKIFGNHDLYWDNDPLAPIFLERIYGQKINIYEGAILQTDIDGKPLQIFLTHGHQGDLQSDGNWFSKWFIANVWGPLQMYLELNLNTPSVDDHLKTIHNNMMYQWSARQPGLLLITGHTHQPVFESLTHLERLYRQMELARASHDVDVVKEMEQEINKRIRKNSPAPDFLGYKPGYFNSGCCCFDDGDITGIEIAGGYIRLIKWAYHNQVPVRIVLEEITLKELIDSL</sequence>
<dbReference type="GO" id="GO:0016787">
    <property type="term" value="F:hydrolase activity"/>
    <property type="evidence" value="ECO:0007669"/>
    <property type="project" value="InterPro"/>
</dbReference>